<reference evidence="2 3" key="1">
    <citation type="submission" date="2024-04" db="EMBL/GenBank/DDBJ databases">
        <authorList>
            <person name="Waldvogel A.-M."/>
            <person name="Schoenle A."/>
        </authorList>
    </citation>
    <scope>NUCLEOTIDE SEQUENCE [LARGE SCALE GENOMIC DNA]</scope>
</reference>
<dbReference type="Proteomes" id="UP001497482">
    <property type="component" value="Chromosome 7"/>
</dbReference>
<feature type="region of interest" description="Disordered" evidence="1">
    <location>
        <begin position="28"/>
        <end position="54"/>
    </location>
</feature>
<evidence type="ECO:0000313" key="3">
    <source>
        <dbReference type="Proteomes" id="UP001497482"/>
    </source>
</evidence>
<sequence>MQNKTVVVRRERRALAVAPDCMVYCKGKMVGSAGPPPPPHPAPESAPDPATLERVSPEIQTLQLALLNCERRTDPKKRLKEGEVKQLEDIS</sequence>
<proteinExistence type="predicted"/>
<protein>
    <submittedName>
        <fullName evidence="2">Uncharacterized protein</fullName>
    </submittedName>
</protein>
<feature type="compositionally biased region" description="Pro residues" evidence="1">
    <location>
        <begin position="34"/>
        <end position="46"/>
    </location>
</feature>
<dbReference type="AlphaFoldDB" id="A0AAV2MBD5"/>
<name>A0AAV2MBD5_KNICA</name>
<keyword evidence="3" id="KW-1185">Reference proteome</keyword>
<dbReference type="EMBL" id="OZ035829">
    <property type="protein sequence ID" value="CAL1610673.1"/>
    <property type="molecule type" value="Genomic_DNA"/>
</dbReference>
<evidence type="ECO:0000256" key="1">
    <source>
        <dbReference type="SAM" id="MobiDB-lite"/>
    </source>
</evidence>
<gene>
    <name evidence="2" type="ORF">KC01_LOCUS37241</name>
</gene>
<accession>A0AAV2MBD5</accession>
<evidence type="ECO:0000313" key="2">
    <source>
        <dbReference type="EMBL" id="CAL1610673.1"/>
    </source>
</evidence>
<organism evidence="2 3">
    <name type="scientific">Knipowitschia caucasica</name>
    <name type="common">Caucasian dwarf goby</name>
    <name type="synonym">Pomatoschistus caucasicus</name>
    <dbReference type="NCBI Taxonomy" id="637954"/>
    <lineage>
        <taxon>Eukaryota</taxon>
        <taxon>Metazoa</taxon>
        <taxon>Chordata</taxon>
        <taxon>Craniata</taxon>
        <taxon>Vertebrata</taxon>
        <taxon>Euteleostomi</taxon>
        <taxon>Actinopterygii</taxon>
        <taxon>Neopterygii</taxon>
        <taxon>Teleostei</taxon>
        <taxon>Neoteleostei</taxon>
        <taxon>Acanthomorphata</taxon>
        <taxon>Gobiaria</taxon>
        <taxon>Gobiiformes</taxon>
        <taxon>Gobioidei</taxon>
        <taxon>Gobiidae</taxon>
        <taxon>Gobiinae</taxon>
        <taxon>Knipowitschia</taxon>
    </lineage>
</organism>